<dbReference type="Pfam" id="PF00005">
    <property type="entry name" value="ABC_tran"/>
    <property type="match status" value="1"/>
</dbReference>
<evidence type="ECO:0000256" key="2">
    <source>
        <dbReference type="ARBA" id="ARBA00022448"/>
    </source>
</evidence>
<evidence type="ECO:0000256" key="3">
    <source>
        <dbReference type="ARBA" id="ARBA00022741"/>
    </source>
</evidence>
<dbReference type="SMART" id="SM00382">
    <property type="entry name" value="AAA"/>
    <property type="match status" value="1"/>
</dbReference>
<dbReference type="InterPro" id="IPR003593">
    <property type="entry name" value="AAA+_ATPase"/>
</dbReference>
<gene>
    <name evidence="6" type="ORF">METZ01_LOCUS7497</name>
</gene>
<evidence type="ECO:0000256" key="1">
    <source>
        <dbReference type="ARBA" id="ARBA00005417"/>
    </source>
</evidence>
<dbReference type="PROSITE" id="PS50893">
    <property type="entry name" value="ABC_TRANSPORTER_2"/>
    <property type="match status" value="1"/>
</dbReference>
<dbReference type="PANTHER" id="PTHR24220:SF689">
    <property type="entry name" value="LIPOPROTEIN-RELEASING SYSTEM ATP-BINDING PROTEIN LOLD"/>
    <property type="match status" value="1"/>
</dbReference>
<dbReference type="GO" id="GO:0089705">
    <property type="term" value="P:protein localization to outer membrane"/>
    <property type="evidence" value="ECO:0007669"/>
    <property type="project" value="TreeGrafter"/>
</dbReference>
<keyword evidence="2" id="KW-0813">Transport</keyword>
<dbReference type="FunFam" id="3.40.50.300:FF:000032">
    <property type="entry name" value="Export ABC transporter ATP-binding protein"/>
    <property type="match status" value="1"/>
</dbReference>
<dbReference type="InterPro" id="IPR017911">
    <property type="entry name" value="MacB-like_ATP-bd"/>
</dbReference>
<dbReference type="GO" id="GO:0098796">
    <property type="term" value="C:membrane protein complex"/>
    <property type="evidence" value="ECO:0007669"/>
    <property type="project" value="UniProtKB-ARBA"/>
</dbReference>
<dbReference type="GO" id="GO:0016887">
    <property type="term" value="F:ATP hydrolysis activity"/>
    <property type="evidence" value="ECO:0007669"/>
    <property type="project" value="InterPro"/>
</dbReference>
<dbReference type="EMBL" id="UINC01000399">
    <property type="protein sequence ID" value="SUZ54643.1"/>
    <property type="molecule type" value="Genomic_DNA"/>
</dbReference>
<accession>A0A381NM81</accession>
<dbReference type="GO" id="GO:0044874">
    <property type="term" value="P:lipoprotein localization to outer membrane"/>
    <property type="evidence" value="ECO:0007669"/>
    <property type="project" value="TreeGrafter"/>
</dbReference>
<evidence type="ECO:0000259" key="5">
    <source>
        <dbReference type="PROSITE" id="PS50893"/>
    </source>
</evidence>
<name>A0A381NM81_9ZZZZ</name>
<dbReference type="Gene3D" id="3.40.50.300">
    <property type="entry name" value="P-loop containing nucleotide triphosphate hydrolases"/>
    <property type="match status" value="1"/>
</dbReference>
<reference evidence="6" key="1">
    <citation type="submission" date="2018-05" db="EMBL/GenBank/DDBJ databases">
        <authorList>
            <person name="Lanie J.A."/>
            <person name="Ng W.-L."/>
            <person name="Kazmierczak K.M."/>
            <person name="Andrzejewski T.M."/>
            <person name="Davidsen T.M."/>
            <person name="Wayne K.J."/>
            <person name="Tettelin H."/>
            <person name="Glass J.I."/>
            <person name="Rusch D."/>
            <person name="Podicherti R."/>
            <person name="Tsui H.-C.T."/>
            <person name="Winkler M.E."/>
        </authorList>
    </citation>
    <scope>NUCLEOTIDE SEQUENCE</scope>
</reference>
<proteinExistence type="inferred from homology"/>
<keyword evidence="4" id="KW-0067">ATP-binding</keyword>
<dbReference type="AlphaFoldDB" id="A0A381NM81"/>
<sequence>MSARNLRKRFVDGDRELGVLNGIDVDVKAGERIAVVGRSGSGKSTLLHILAGLTEPDVGEVRVVGQSMTSASSDGRAAIRNHHMGFVYQFHHLLPEFSALENVAMPLIISGRSSLESEERAMNLLSAVDLAERLGHRPHQLSGGERQRVAVARAMATEPDILLADEPTGNLDRESASQVLMLMGDMSVVTGTAFIVVTHDASIADKMNRSFVLEDGKLNVQPRAH</sequence>
<dbReference type="InterPro" id="IPR027417">
    <property type="entry name" value="P-loop_NTPase"/>
</dbReference>
<dbReference type="GO" id="GO:0005886">
    <property type="term" value="C:plasma membrane"/>
    <property type="evidence" value="ECO:0007669"/>
    <property type="project" value="TreeGrafter"/>
</dbReference>
<dbReference type="GO" id="GO:0005524">
    <property type="term" value="F:ATP binding"/>
    <property type="evidence" value="ECO:0007669"/>
    <property type="project" value="UniProtKB-KW"/>
</dbReference>
<protein>
    <recommendedName>
        <fullName evidence="5">ABC transporter domain-containing protein</fullName>
    </recommendedName>
</protein>
<dbReference type="PANTHER" id="PTHR24220">
    <property type="entry name" value="IMPORT ATP-BINDING PROTEIN"/>
    <property type="match status" value="1"/>
</dbReference>
<feature type="domain" description="ABC transporter" evidence="5">
    <location>
        <begin position="1"/>
        <end position="225"/>
    </location>
</feature>
<keyword evidence="3" id="KW-0547">Nucleotide-binding</keyword>
<dbReference type="PROSITE" id="PS00211">
    <property type="entry name" value="ABC_TRANSPORTER_1"/>
    <property type="match status" value="1"/>
</dbReference>
<comment type="similarity">
    <text evidence="1">Belongs to the ABC transporter superfamily.</text>
</comment>
<dbReference type="InterPro" id="IPR003439">
    <property type="entry name" value="ABC_transporter-like_ATP-bd"/>
</dbReference>
<organism evidence="6">
    <name type="scientific">marine metagenome</name>
    <dbReference type="NCBI Taxonomy" id="408172"/>
    <lineage>
        <taxon>unclassified sequences</taxon>
        <taxon>metagenomes</taxon>
        <taxon>ecological metagenomes</taxon>
    </lineage>
</organism>
<dbReference type="GO" id="GO:0022857">
    <property type="term" value="F:transmembrane transporter activity"/>
    <property type="evidence" value="ECO:0007669"/>
    <property type="project" value="TreeGrafter"/>
</dbReference>
<dbReference type="InterPro" id="IPR015854">
    <property type="entry name" value="ABC_transpr_LolD-like"/>
</dbReference>
<evidence type="ECO:0000256" key="4">
    <source>
        <dbReference type="ARBA" id="ARBA00022840"/>
    </source>
</evidence>
<dbReference type="InterPro" id="IPR017871">
    <property type="entry name" value="ABC_transporter-like_CS"/>
</dbReference>
<dbReference type="CDD" id="cd03255">
    <property type="entry name" value="ABC_MJ0796_LolCDE_FtsE"/>
    <property type="match status" value="1"/>
</dbReference>
<evidence type="ECO:0000313" key="6">
    <source>
        <dbReference type="EMBL" id="SUZ54643.1"/>
    </source>
</evidence>
<dbReference type="SUPFAM" id="SSF52540">
    <property type="entry name" value="P-loop containing nucleoside triphosphate hydrolases"/>
    <property type="match status" value="1"/>
</dbReference>